<keyword evidence="1" id="KW-0812">Transmembrane</keyword>
<gene>
    <name evidence="5" type="primary">tssM</name>
    <name evidence="5" type="ORF">H0E82_16300</name>
</gene>
<dbReference type="Pfam" id="PF06744">
    <property type="entry name" value="IcmF_C"/>
    <property type="match status" value="1"/>
</dbReference>
<feature type="transmembrane region" description="Helical" evidence="1">
    <location>
        <begin position="12"/>
        <end position="33"/>
    </location>
</feature>
<keyword evidence="1" id="KW-0472">Membrane</keyword>
<dbReference type="InterPro" id="IPR009612">
    <property type="entry name" value="IcmF-rel"/>
</dbReference>
<dbReference type="EMBL" id="JACCJZ010000020">
    <property type="protein sequence ID" value="NYZ64300.1"/>
    <property type="molecule type" value="Genomic_DNA"/>
</dbReference>
<dbReference type="InterPro" id="IPR010623">
    <property type="entry name" value="IcmF_C"/>
</dbReference>
<dbReference type="InterPro" id="IPR017731">
    <property type="entry name" value="TssM1-like"/>
</dbReference>
<dbReference type="InterPro" id="IPR053156">
    <property type="entry name" value="T6SS_TssM-like"/>
</dbReference>
<evidence type="ECO:0000259" key="2">
    <source>
        <dbReference type="Pfam" id="PF06744"/>
    </source>
</evidence>
<dbReference type="InterPro" id="IPR027417">
    <property type="entry name" value="P-loop_NTPase"/>
</dbReference>
<reference evidence="5 6" key="1">
    <citation type="submission" date="2020-07" db="EMBL/GenBank/DDBJ databases">
        <title>isolation of Luteimonas sp. SJ-16.</title>
        <authorList>
            <person name="Huang X.-X."/>
            <person name="Xu L."/>
            <person name="Sun J.-Q."/>
        </authorList>
    </citation>
    <scope>NUCLEOTIDE SEQUENCE [LARGE SCALE GENOMIC DNA]</scope>
    <source>
        <strain evidence="5 6">SJ-16</strain>
    </source>
</reference>
<feature type="domain" description="IcmF-related" evidence="3">
    <location>
        <begin position="502"/>
        <end position="802"/>
    </location>
</feature>
<dbReference type="Proteomes" id="UP000589896">
    <property type="component" value="Unassembled WGS sequence"/>
</dbReference>
<evidence type="ECO:0000313" key="5">
    <source>
        <dbReference type="EMBL" id="NYZ64300.1"/>
    </source>
</evidence>
<keyword evidence="1" id="KW-1133">Transmembrane helix</keyword>
<protein>
    <submittedName>
        <fullName evidence="5">Type VI secretion system membrane subunit TssM</fullName>
    </submittedName>
</protein>
<comment type="caution">
    <text evidence="5">The sequence shown here is derived from an EMBL/GenBank/DDBJ whole genome shotgun (WGS) entry which is preliminary data.</text>
</comment>
<dbReference type="PANTHER" id="PTHR36153">
    <property type="entry name" value="INNER MEMBRANE PROTEIN-RELATED"/>
    <property type="match status" value="1"/>
</dbReference>
<dbReference type="PANTHER" id="PTHR36153:SF1">
    <property type="entry name" value="TYPE VI SECRETION SYSTEM COMPONENT TSSM1"/>
    <property type="match status" value="1"/>
</dbReference>
<dbReference type="Pfam" id="PF14331">
    <property type="entry name" value="IcmF-related_N"/>
    <property type="match status" value="1"/>
</dbReference>
<feature type="domain" description="Type VI secretion system component TssM1 N-terminal" evidence="4">
    <location>
        <begin position="193"/>
        <end position="449"/>
    </location>
</feature>
<evidence type="ECO:0000313" key="6">
    <source>
        <dbReference type="Proteomes" id="UP000589896"/>
    </source>
</evidence>
<dbReference type="NCBIfam" id="TIGR03348">
    <property type="entry name" value="VI_IcmF"/>
    <property type="match status" value="1"/>
</dbReference>
<feature type="transmembrane region" description="Helical" evidence="1">
    <location>
        <begin position="441"/>
        <end position="463"/>
    </location>
</feature>
<evidence type="ECO:0000259" key="3">
    <source>
        <dbReference type="Pfam" id="PF06761"/>
    </source>
</evidence>
<feature type="domain" description="Type VI secretion system IcmF C-terminal" evidence="2">
    <location>
        <begin position="1052"/>
        <end position="1156"/>
    </location>
</feature>
<organism evidence="5 6">
    <name type="scientific">Luteimonas deserti</name>
    <dbReference type="NCBI Taxonomy" id="2752306"/>
    <lineage>
        <taxon>Bacteria</taxon>
        <taxon>Pseudomonadati</taxon>
        <taxon>Pseudomonadota</taxon>
        <taxon>Gammaproteobacteria</taxon>
        <taxon>Lysobacterales</taxon>
        <taxon>Lysobacteraceae</taxon>
        <taxon>Luteimonas</taxon>
    </lineage>
</organism>
<dbReference type="CDD" id="cd00882">
    <property type="entry name" value="Ras_like_GTPase"/>
    <property type="match status" value="1"/>
</dbReference>
<name>A0A7Z0QWF8_9GAMM</name>
<evidence type="ECO:0000256" key="1">
    <source>
        <dbReference type="SAM" id="Phobius"/>
    </source>
</evidence>
<dbReference type="AlphaFoldDB" id="A0A7Z0QWF8"/>
<dbReference type="Gene3D" id="3.40.50.300">
    <property type="entry name" value="P-loop containing nucleotide triphosphate hydrolases"/>
    <property type="match status" value="1"/>
</dbReference>
<dbReference type="SUPFAM" id="SSF52540">
    <property type="entry name" value="P-loop containing nucleoside triphosphate hydrolases"/>
    <property type="match status" value="1"/>
</dbReference>
<keyword evidence="6" id="KW-1185">Reference proteome</keyword>
<feature type="transmembrane region" description="Helical" evidence="1">
    <location>
        <begin position="45"/>
        <end position="64"/>
    </location>
</feature>
<evidence type="ECO:0000259" key="4">
    <source>
        <dbReference type="Pfam" id="PF14331"/>
    </source>
</evidence>
<dbReference type="RefSeq" id="WP_180546490.1">
    <property type="nucleotide sequence ID" value="NZ_JACCJZ010000020.1"/>
</dbReference>
<dbReference type="Pfam" id="PF06761">
    <property type="entry name" value="IcmF-related"/>
    <property type="match status" value="1"/>
</dbReference>
<proteinExistence type="predicted"/>
<dbReference type="InterPro" id="IPR025743">
    <property type="entry name" value="TssM1_N"/>
</dbReference>
<accession>A0A7Z0QWF8</accession>
<sequence length="1175" mass="126265">MGKLLLFLRSGAGLWVIAVLVLSALVWIGGPWVAVAGRMPLATGFARALAIALLLLAWATVVGVRRVRERRRAQAMGAALSASTAGDDDRESSSAAERAQLEARFRDAVKLLRTRGGRRSLYALPWYVVIGPPGSGKSTLIRNSGLEFPLAGRFGKDALRGVGGTRNCDWWFTGDAVFLDTAGRYTTQDSDAESDADGWGGFLRLLRRFRRERPLDGVLVTMSMSDLLLLDERERDAHAQAVRHRLDELQDQLKIRLPVYLVFTKCDLVAGFSEFFDDLDPAQRAQVWGMTFPAEKTLDGSAVRGFAQAFNALVERLDGRLVERLHNERDRSRRAAILSFPQQFAAFGDIAREFADAVFAGSAYGAAPLLRGVYMTSGTQEGTPIDRMMGAVARTFGVDAGRVHAPGLQRRTFFVERLLREVVFAESGFATGLAGSGRRRLGASLAMAACLVCTVGLVLAMTVSHARNTRYLADVQAALDARPLVADLETAETAPQYFALALQRLEALRPVVDTATAHDERVPWSMRAGLYQGGAVGGQLHDAYLRELNATLLPGLGAQFRRGLAGNADDLQALYYYLKGYLMLGQPGRADAAELASLASIEWRRLFPRDPVLQTALAGHFDALLAQPGALRALPLDQGRVEQARTTLRAADLSALVYSSLRLALEDRSDDTLRLDQALGLGGEAFRRRSGASMSAPWPALYTQPVFARQVAGGIEDEVDRFLADDWVLDTGAGDTLSRARAVQQVQALYEQDYLRAWDTLLADLELVPASDLQQASALAARLAAPGSPLRLLLARVREHTTDMQRLPAPEATSEASAAAAVEAGVAATAAGQAGAARARALEAVLGRDPAGDAPAAGAAIETHFAPLNTLTEGAAGSTPLDRALLTVDELAKALLTPPAGTAPGQPPAQLSLVRQVVAQLPAPVDRWLAALTGDSAELLAAGQRDALAGQAREAIGQDCGNFTRGRYPFDLAAEAEIPLQDFGELFGPGGRFDRLFRESLAARIDTSGTVWRWRDAPGLAAGPPGLPARMQAADHIRRAYFRGGVLPEVRFTLRQARLEGPVARIEIDVDGQPFASSAGEEAARPMTWPGPTPGQASLTAFDVAGARLGRISRQGDWALFRLLQAESLSRSSDTDYVARWSIGGGRVELPLRAASLRNPFLDNALQAFNCGDLA</sequence>